<evidence type="ECO:0000313" key="2">
    <source>
        <dbReference type="Proteomes" id="UP000886998"/>
    </source>
</evidence>
<accession>A0A8X6X5A6</accession>
<dbReference type="Proteomes" id="UP000886998">
    <property type="component" value="Unassembled WGS sequence"/>
</dbReference>
<proteinExistence type="predicted"/>
<dbReference type="AlphaFoldDB" id="A0A8X6X5A6"/>
<organism evidence="1 2">
    <name type="scientific">Trichonephila inaurata madagascariensis</name>
    <dbReference type="NCBI Taxonomy" id="2747483"/>
    <lineage>
        <taxon>Eukaryota</taxon>
        <taxon>Metazoa</taxon>
        <taxon>Ecdysozoa</taxon>
        <taxon>Arthropoda</taxon>
        <taxon>Chelicerata</taxon>
        <taxon>Arachnida</taxon>
        <taxon>Araneae</taxon>
        <taxon>Araneomorphae</taxon>
        <taxon>Entelegynae</taxon>
        <taxon>Araneoidea</taxon>
        <taxon>Nephilidae</taxon>
        <taxon>Trichonephila</taxon>
        <taxon>Trichonephila inaurata</taxon>
    </lineage>
</organism>
<sequence length="98" mass="11584">MLTMCENPKEHWNVITWDRRRSRWPTVSEVHQVVTSGNMETARGRARMLDIAVTIVLKPLRSIIHIFPYQYQCVEALDTEVPQQHIDFANDFERVYPT</sequence>
<name>A0A8X6X5A6_9ARAC</name>
<protein>
    <submittedName>
        <fullName evidence="1">Uncharacterized protein</fullName>
    </submittedName>
</protein>
<reference evidence="1" key="1">
    <citation type="submission" date="2020-08" db="EMBL/GenBank/DDBJ databases">
        <title>Multicomponent nature underlies the extraordinary mechanical properties of spider dragline silk.</title>
        <authorList>
            <person name="Kono N."/>
            <person name="Nakamura H."/>
            <person name="Mori M."/>
            <person name="Yoshida Y."/>
            <person name="Ohtoshi R."/>
            <person name="Malay A.D."/>
            <person name="Moran D.A.P."/>
            <person name="Tomita M."/>
            <person name="Numata K."/>
            <person name="Arakawa K."/>
        </authorList>
    </citation>
    <scope>NUCLEOTIDE SEQUENCE</scope>
</reference>
<evidence type="ECO:0000313" key="1">
    <source>
        <dbReference type="EMBL" id="GFY46289.1"/>
    </source>
</evidence>
<dbReference type="OrthoDB" id="3182339at2759"/>
<comment type="caution">
    <text evidence="1">The sequence shown here is derived from an EMBL/GenBank/DDBJ whole genome shotgun (WGS) entry which is preliminary data.</text>
</comment>
<keyword evidence="2" id="KW-1185">Reference proteome</keyword>
<dbReference type="EMBL" id="BMAV01005306">
    <property type="protein sequence ID" value="GFY46289.1"/>
    <property type="molecule type" value="Genomic_DNA"/>
</dbReference>
<gene>
    <name evidence="1" type="ORF">TNIN_62661</name>
</gene>